<dbReference type="NCBIfam" id="NF007958">
    <property type="entry name" value="PRK10677.1"/>
    <property type="match status" value="1"/>
</dbReference>
<comment type="caution">
    <text evidence="15">The sequence shown here is derived from an EMBL/GenBank/DDBJ whole genome shotgun (WGS) entry which is preliminary data.</text>
</comment>
<evidence type="ECO:0000256" key="8">
    <source>
        <dbReference type="ARBA" id="ARBA00023245"/>
    </source>
</evidence>
<gene>
    <name evidence="15" type="primary">modA</name>
    <name evidence="15" type="ORF">GCM10010873_31460</name>
</gene>
<evidence type="ECO:0000313" key="16">
    <source>
        <dbReference type="Proteomes" id="UP001157355"/>
    </source>
</evidence>
<dbReference type="GO" id="GO:0005886">
    <property type="term" value="C:plasma membrane"/>
    <property type="evidence" value="ECO:0007669"/>
    <property type="project" value="UniProtKB-SubCell"/>
</dbReference>
<keyword evidence="5 13" id="KW-0479">Metal-binding</keyword>
<keyword evidence="6 14" id="KW-0732">Signal</keyword>
<evidence type="ECO:0000256" key="9">
    <source>
        <dbReference type="ARBA" id="ARBA00056002"/>
    </source>
</evidence>
<proteinExistence type="inferred from homology"/>
<dbReference type="GO" id="GO:0046872">
    <property type="term" value="F:metal ion binding"/>
    <property type="evidence" value="ECO:0007669"/>
    <property type="project" value="UniProtKB-KW"/>
</dbReference>
<dbReference type="NCBIfam" id="TIGR01256">
    <property type="entry name" value="modA"/>
    <property type="match status" value="1"/>
</dbReference>
<evidence type="ECO:0000256" key="12">
    <source>
        <dbReference type="ARBA" id="ARBA00078141"/>
    </source>
</evidence>
<comment type="similarity">
    <text evidence="2">Belongs to the bacterial solute-binding protein ModA family.</text>
</comment>
<dbReference type="InterPro" id="IPR005950">
    <property type="entry name" value="ModA"/>
</dbReference>
<keyword evidence="7" id="KW-0472">Membrane</keyword>
<feature type="signal peptide" evidence="14">
    <location>
        <begin position="1"/>
        <end position="24"/>
    </location>
</feature>
<comment type="subunit">
    <text evidence="10">The complex is composed of two ATP-binding proteins (ModC), two transmembrane proteins (ModB) and a solute-binding protein (ModA).</text>
</comment>
<sequence length="258" mass="26581">MLTRSHALTAALLASLAFPVAAPAAEITVFAAASLKNALDSIAADWQKETGNSVVISYDSTAKLAKQIEQGAPADVFISASKKWMDTLSDENLINKDGRKDLLGNTLVLVASGKANPVDINKDLDLKALLGDGKLSMGTVDSVPAGQYGKEALESLGLWASVEANVAQSDNVRAALALVAAGEAPYGIVYGSDAIADDESGDKVSVVATFPTDSHTPIVYPAAVTAQSVKPEAQSFLDALSSDASAAVFVAQGFTVLK</sequence>
<evidence type="ECO:0000256" key="5">
    <source>
        <dbReference type="ARBA" id="ARBA00022723"/>
    </source>
</evidence>
<evidence type="ECO:0000256" key="10">
    <source>
        <dbReference type="ARBA" id="ARBA00062515"/>
    </source>
</evidence>
<keyword evidence="8" id="KW-0826">Tungsten</keyword>
<organism evidence="15 16">
    <name type="scientific">Cypionkella aquatica</name>
    <dbReference type="NCBI Taxonomy" id="1756042"/>
    <lineage>
        <taxon>Bacteria</taxon>
        <taxon>Pseudomonadati</taxon>
        <taxon>Pseudomonadota</taxon>
        <taxon>Alphaproteobacteria</taxon>
        <taxon>Rhodobacterales</taxon>
        <taxon>Paracoccaceae</taxon>
        <taxon>Cypionkella</taxon>
    </lineage>
</organism>
<comment type="subcellular location">
    <subcellularLocation>
        <location evidence="1">Cell membrane</location>
    </subcellularLocation>
</comment>
<dbReference type="SUPFAM" id="SSF53850">
    <property type="entry name" value="Periplasmic binding protein-like II"/>
    <property type="match status" value="1"/>
</dbReference>
<feature type="binding site" evidence="13">
    <location>
        <position position="145"/>
    </location>
    <ligand>
        <name>molybdate</name>
        <dbReference type="ChEBI" id="CHEBI:36264"/>
    </ligand>
</feature>
<reference evidence="15 16" key="1">
    <citation type="journal article" date="2014" name="Int. J. Syst. Evol. Microbiol.">
        <title>Complete genome sequence of Corynebacterium casei LMG S-19264T (=DSM 44701T), isolated from a smear-ripened cheese.</title>
        <authorList>
            <consortium name="US DOE Joint Genome Institute (JGI-PGF)"/>
            <person name="Walter F."/>
            <person name="Albersmeier A."/>
            <person name="Kalinowski J."/>
            <person name="Ruckert C."/>
        </authorList>
    </citation>
    <scope>NUCLEOTIDE SEQUENCE [LARGE SCALE GENOMIC DNA]</scope>
    <source>
        <strain evidence="15 16">NBRC 111766</strain>
    </source>
</reference>
<evidence type="ECO:0000256" key="4">
    <source>
        <dbReference type="ARBA" id="ARBA00022475"/>
    </source>
</evidence>
<dbReference type="GO" id="GO:0030973">
    <property type="term" value="F:molybdate ion binding"/>
    <property type="evidence" value="ECO:0007669"/>
    <property type="project" value="TreeGrafter"/>
</dbReference>
<comment type="function">
    <text evidence="9">Involved in the transport of molybdenum into the cell. Part of the binding-protein-dependent transport system ModABCD.</text>
</comment>
<feature type="binding site" evidence="13">
    <location>
        <position position="172"/>
    </location>
    <ligand>
        <name>molybdate</name>
        <dbReference type="ChEBI" id="CHEBI:36264"/>
    </ligand>
</feature>
<dbReference type="Pfam" id="PF13531">
    <property type="entry name" value="SBP_bac_11"/>
    <property type="match status" value="1"/>
</dbReference>
<evidence type="ECO:0000256" key="11">
    <source>
        <dbReference type="ARBA" id="ARBA00073171"/>
    </source>
</evidence>
<evidence type="ECO:0000256" key="2">
    <source>
        <dbReference type="ARBA" id="ARBA00009175"/>
    </source>
</evidence>
<protein>
    <recommendedName>
        <fullName evidence="11">Molybdate-binding protein ModA</fullName>
    </recommendedName>
    <alternativeName>
        <fullName evidence="12">Molybdate/tungstate-binding protein ModA</fullName>
    </alternativeName>
</protein>
<dbReference type="GO" id="GO:0030288">
    <property type="term" value="C:outer membrane-bounded periplasmic space"/>
    <property type="evidence" value="ECO:0007669"/>
    <property type="project" value="TreeGrafter"/>
</dbReference>
<evidence type="ECO:0000256" key="7">
    <source>
        <dbReference type="ARBA" id="ARBA00023136"/>
    </source>
</evidence>
<keyword evidence="13" id="KW-0500">Molybdenum</keyword>
<keyword evidence="16" id="KW-1185">Reference proteome</keyword>
<dbReference type="EMBL" id="BSPP01000011">
    <property type="protein sequence ID" value="GLS88172.1"/>
    <property type="molecule type" value="Genomic_DNA"/>
</dbReference>
<feature type="chain" id="PRO_5041339632" description="Molybdate-binding protein ModA" evidence="14">
    <location>
        <begin position="25"/>
        <end position="258"/>
    </location>
</feature>
<dbReference type="Gene3D" id="3.40.190.10">
    <property type="entry name" value="Periplasmic binding protein-like II"/>
    <property type="match status" value="2"/>
</dbReference>
<accession>A0AA37X1Z1</accession>
<keyword evidence="3" id="KW-0813">Transport</keyword>
<dbReference type="Proteomes" id="UP001157355">
    <property type="component" value="Unassembled WGS sequence"/>
</dbReference>
<dbReference type="RefSeq" id="WP_284326345.1">
    <property type="nucleotide sequence ID" value="NZ_BSPP01000011.1"/>
</dbReference>
<evidence type="ECO:0000256" key="3">
    <source>
        <dbReference type="ARBA" id="ARBA00022448"/>
    </source>
</evidence>
<dbReference type="PANTHER" id="PTHR30632">
    <property type="entry name" value="MOLYBDATE-BINDING PERIPLASMIC PROTEIN"/>
    <property type="match status" value="1"/>
</dbReference>
<dbReference type="GO" id="GO:0015689">
    <property type="term" value="P:molybdate ion transport"/>
    <property type="evidence" value="ECO:0007669"/>
    <property type="project" value="InterPro"/>
</dbReference>
<feature type="binding site" evidence="13">
    <location>
        <position position="61"/>
    </location>
    <ligand>
        <name>molybdate</name>
        <dbReference type="ChEBI" id="CHEBI:36264"/>
    </ligand>
</feature>
<dbReference type="InterPro" id="IPR050682">
    <property type="entry name" value="ModA/WtpA"/>
</dbReference>
<evidence type="ECO:0000256" key="13">
    <source>
        <dbReference type="PIRSR" id="PIRSR004846-1"/>
    </source>
</evidence>
<keyword evidence="4" id="KW-1003">Cell membrane</keyword>
<name>A0AA37X1Z1_9RHOB</name>
<feature type="binding site" evidence="13">
    <location>
        <position position="190"/>
    </location>
    <ligand>
        <name>molybdate</name>
        <dbReference type="ChEBI" id="CHEBI:36264"/>
    </ligand>
</feature>
<evidence type="ECO:0000256" key="6">
    <source>
        <dbReference type="ARBA" id="ARBA00022729"/>
    </source>
</evidence>
<evidence type="ECO:0000256" key="14">
    <source>
        <dbReference type="SAM" id="SignalP"/>
    </source>
</evidence>
<dbReference type="AlphaFoldDB" id="A0AA37X1Z1"/>
<dbReference type="PANTHER" id="PTHR30632:SF17">
    <property type="entry name" value="MOLYBDATE-BINDING PROTEIN MODA"/>
    <property type="match status" value="1"/>
</dbReference>
<feature type="binding site" evidence="13">
    <location>
        <position position="34"/>
    </location>
    <ligand>
        <name>molybdate</name>
        <dbReference type="ChEBI" id="CHEBI:36264"/>
    </ligand>
</feature>
<evidence type="ECO:0000256" key="1">
    <source>
        <dbReference type="ARBA" id="ARBA00004236"/>
    </source>
</evidence>
<evidence type="ECO:0000313" key="15">
    <source>
        <dbReference type="EMBL" id="GLS88172.1"/>
    </source>
</evidence>
<dbReference type="PIRSF" id="PIRSF004846">
    <property type="entry name" value="ModA"/>
    <property type="match status" value="1"/>
</dbReference>
<dbReference type="FunFam" id="3.40.190.10:FF:000030">
    <property type="entry name" value="Molybdate ABC transporter substrate-binding protein"/>
    <property type="match status" value="1"/>
</dbReference>